<keyword evidence="3" id="KW-1185">Reference proteome</keyword>
<evidence type="ECO:0000313" key="2">
    <source>
        <dbReference type="EMBL" id="MXO81853.1"/>
    </source>
</evidence>
<dbReference type="EMBL" id="WTYZ01000001">
    <property type="protein sequence ID" value="MXO81853.1"/>
    <property type="molecule type" value="Genomic_DNA"/>
</dbReference>
<dbReference type="SUPFAM" id="SSF56601">
    <property type="entry name" value="beta-lactamase/transpeptidase-like"/>
    <property type="match status" value="1"/>
</dbReference>
<protein>
    <submittedName>
        <fullName evidence="2">Serine hydrolase</fullName>
    </submittedName>
</protein>
<dbReference type="GO" id="GO:0016787">
    <property type="term" value="F:hydrolase activity"/>
    <property type="evidence" value="ECO:0007669"/>
    <property type="project" value="UniProtKB-KW"/>
</dbReference>
<evidence type="ECO:0000259" key="1">
    <source>
        <dbReference type="Pfam" id="PF00144"/>
    </source>
</evidence>
<dbReference type="AlphaFoldDB" id="A0A844Z4Z6"/>
<dbReference type="PANTHER" id="PTHR43283:SF3">
    <property type="entry name" value="BETA-LACTAMASE FAMILY PROTEIN (AFU_ORTHOLOGUE AFUA_5G07500)"/>
    <property type="match status" value="1"/>
</dbReference>
<accession>A0A844Z4Z6</accession>
<evidence type="ECO:0000313" key="3">
    <source>
        <dbReference type="Proteomes" id="UP000460290"/>
    </source>
</evidence>
<reference evidence="2 3" key="1">
    <citation type="submission" date="2019-12" db="EMBL/GenBank/DDBJ databases">
        <title>Genomic-based taxomic classification of the family Erythrobacteraceae.</title>
        <authorList>
            <person name="Xu L."/>
        </authorList>
    </citation>
    <scope>NUCLEOTIDE SEQUENCE [LARGE SCALE GENOMIC DNA]</scope>
    <source>
        <strain evidence="2 3">KCTC 42006</strain>
    </source>
</reference>
<dbReference type="Proteomes" id="UP000460290">
    <property type="component" value="Unassembled WGS sequence"/>
</dbReference>
<dbReference type="InterPro" id="IPR001466">
    <property type="entry name" value="Beta-lactam-related"/>
</dbReference>
<comment type="caution">
    <text evidence="2">The sequence shown here is derived from an EMBL/GenBank/DDBJ whole genome shotgun (WGS) entry which is preliminary data.</text>
</comment>
<dbReference type="PANTHER" id="PTHR43283">
    <property type="entry name" value="BETA-LACTAMASE-RELATED"/>
    <property type="match status" value="1"/>
</dbReference>
<dbReference type="OrthoDB" id="9808046at2"/>
<dbReference type="RefSeq" id="WP_160612211.1">
    <property type="nucleotide sequence ID" value="NZ_JAUFQM010000001.1"/>
</dbReference>
<dbReference type="Pfam" id="PF00144">
    <property type="entry name" value="Beta-lactamase"/>
    <property type="match status" value="1"/>
</dbReference>
<organism evidence="2 3">
    <name type="scientific">Pontixanthobacter aestiaquae</name>
    <dbReference type="NCBI Taxonomy" id="1509367"/>
    <lineage>
        <taxon>Bacteria</taxon>
        <taxon>Pseudomonadati</taxon>
        <taxon>Pseudomonadota</taxon>
        <taxon>Alphaproteobacteria</taxon>
        <taxon>Sphingomonadales</taxon>
        <taxon>Erythrobacteraceae</taxon>
        <taxon>Pontixanthobacter</taxon>
    </lineage>
</organism>
<feature type="domain" description="Beta-lactamase-related" evidence="1">
    <location>
        <begin position="9"/>
        <end position="367"/>
    </location>
</feature>
<proteinExistence type="predicted"/>
<dbReference type="InterPro" id="IPR050789">
    <property type="entry name" value="Diverse_Enzym_Activities"/>
</dbReference>
<gene>
    <name evidence="2" type="ORF">GRI35_00515</name>
</gene>
<keyword evidence="2" id="KW-0378">Hydrolase</keyword>
<dbReference type="InterPro" id="IPR012338">
    <property type="entry name" value="Beta-lactam/transpept-like"/>
</dbReference>
<name>A0A844Z4Z6_9SPHN</name>
<sequence>MSTETALAKAIETAGLPGASAMVVDKDGIRFSGAWGMRDAVAGKPMALDTICQIASMTKAIVSLAAMQLVEQGKLTLDDPVGGILPDLADPLVLTGFAEGGTPQLRPAKGVITLRQLLTHTAGFGYHFVQSEILEYFRNVGMPAPGSKANFQMPLLFDPGEKWEYGVATDWVGMAIEAVTGMRLGDYLQTNIFAPLGMMDTAFRAVLPDDAAKVHMRVPGGEFAIVPVSLGAGEVQSGGGGLSSTAPDYARFLRMVLRGGELDGQRIISERAITDMSRNQIGDKRAGYMASSMPELAPPYDTFPDQHTGWGLGFLINPEPVEGRRSTGSLAWAGIFNSYYWIDPTAGIAGVFITQLSPFGDPGALEAFATLERMAYASLDARSDREAAPT</sequence>
<dbReference type="Gene3D" id="3.40.710.10">
    <property type="entry name" value="DD-peptidase/beta-lactamase superfamily"/>
    <property type="match status" value="1"/>
</dbReference>